<dbReference type="Pfam" id="PF03990">
    <property type="entry name" value="DUF348"/>
    <property type="match status" value="3"/>
</dbReference>
<dbReference type="Pfam" id="PF07501">
    <property type="entry name" value="G5"/>
    <property type="match status" value="1"/>
</dbReference>
<name>A0ABN2PIE7_9MICC</name>
<evidence type="ECO:0000256" key="1">
    <source>
        <dbReference type="ARBA" id="ARBA00010830"/>
    </source>
</evidence>
<dbReference type="Proteomes" id="UP001500784">
    <property type="component" value="Unassembled WGS sequence"/>
</dbReference>
<dbReference type="Pfam" id="PF06737">
    <property type="entry name" value="Transglycosylas"/>
    <property type="match status" value="1"/>
</dbReference>
<dbReference type="PROSITE" id="PS51109">
    <property type="entry name" value="G5"/>
    <property type="match status" value="1"/>
</dbReference>
<dbReference type="SUPFAM" id="SSF53955">
    <property type="entry name" value="Lysozyme-like"/>
    <property type="match status" value="1"/>
</dbReference>
<dbReference type="InterPro" id="IPR011098">
    <property type="entry name" value="G5_dom"/>
</dbReference>
<dbReference type="EMBL" id="BAAALV010000007">
    <property type="protein sequence ID" value="GAA1921379.1"/>
    <property type="molecule type" value="Genomic_DNA"/>
</dbReference>
<organism evidence="6 7">
    <name type="scientific">Arthrobacter gandavensis</name>
    <dbReference type="NCBI Taxonomy" id="169960"/>
    <lineage>
        <taxon>Bacteria</taxon>
        <taxon>Bacillati</taxon>
        <taxon>Actinomycetota</taxon>
        <taxon>Actinomycetes</taxon>
        <taxon>Micrococcales</taxon>
        <taxon>Micrococcaceae</taxon>
        <taxon>Arthrobacter</taxon>
    </lineage>
</organism>
<dbReference type="SMART" id="SM01208">
    <property type="entry name" value="G5"/>
    <property type="match status" value="1"/>
</dbReference>
<keyword evidence="7" id="KW-1185">Reference proteome</keyword>
<proteinExistence type="inferred from homology"/>
<evidence type="ECO:0000313" key="6">
    <source>
        <dbReference type="EMBL" id="GAA1921379.1"/>
    </source>
</evidence>
<keyword evidence="3" id="KW-0378">Hydrolase</keyword>
<dbReference type="CDD" id="cd13925">
    <property type="entry name" value="RPF"/>
    <property type="match status" value="1"/>
</dbReference>
<keyword evidence="4" id="KW-1133">Transmembrane helix</keyword>
<feature type="transmembrane region" description="Helical" evidence="4">
    <location>
        <begin position="12"/>
        <end position="31"/>
    </location>
</feature>
<comment type="similarity">
    <text evidence="1">Belongs to the transglycosylase family. Rpf subfamily.</text>
</comment>
<dbReference type="InterPro" id="IPR023346">
    <property type="entry name" value="Lysozyme-like_dom_sf"/>
</dbReference>
<evidence type="ECO:0000259" key="5">
    <source>
        <dbReference type="PROSITE" id="PS51109"/>
    </source>
</evidence>
<keyword evidence="4" id="KW-0472">Membrane</keyword>
<dbReference type="InterPro" id="IPR007137">
    <property type="entry name" value="DUF348"/>
</dbReference>
<keyword evidence="4" id="KW-0812">Transmembrane</keyword>
<sequence length="374" mass="38225">MATAIVRRGLKLGGQAAVMVALILGLVAFVGTNKSVVLSVDGETSDIMTFGGTVEDVLEKADVQLAAADRVVPDPATEVQDGTTIEVTTAKTVNVNVDGTGHTVQTTGSTVADLISELRVSAKSSVSASLDSSLVSVRGLSISTPKTVTLLADGKTSQLETTASSVEELLAEAGVSLGSSDRLSVPARAAIADGMTLKVTRVAAGTQDTVIETVPFETRTVDDAELFEGEKKVTSPGTAGERTRVFSTVVVDGREVSRVLASESITREPVAETVAVGTKKRPAAAAPSGTAPAGGAWAALAQCESGGNWHINTGNGYYGGLQFSTQSWLGAGGGAYAPVASEATPEQQIAVAENLRANGGWGHWPSCSRKLGLL</sequence>
<dbReference type="RefSeq" id="WP_275124664.1">
    <property type="nucleotide sequence ID" value="NZ_BAAALV010000007.1"/>
</dbReference>
<feature type="domain" description="G5" evidence="5">
    <location>
        <begin position="199"/>
        <end position="280"/>
    </location>
</feature>
<gene>
    <name evidence="6" type="ORF">GCM10009688_27990</name>
</gene>
<accession>A0ABN2PIE7</accession>
<evidence type="ECO:0000256" key="4">
    <source>
        <dbReference type="SAM" id="Phobius"/>
    </source>
</evidence>
<dbReference type="Gene3D" id="1.10.530.10">
    <property type="match status" value="1"/>
</dbReference>
<evidence type="ECO:0000313" key="7">
    <source>
        <dbReference type="Proteomes" id="UP001500784"/>
    </source>
</evidence>
<dbReference type="Gene3D" id="2.20.230.10">
    <property type="entry name" value="Resuscitation-promoting factor rpfb"/>
    <property type="match status" value="1"/>
</dbReference>
<evidence type="ECO:0000256" key="2">
    <source>
        <dbReference type="ARBA" id="ARBA00022729"/>
    </source>
</evidence>
<comment type="caution">
    <text evidence="6">The sequence shown here is derived from an EMBL/GenBank/DDBJ whole genome shotgun (WGS) entry which is preliminary data.</text>
</comment>
<protein>
    <submittedName>
        <fullName evidence="6">Resuscitation-promoting factor</fullName>
    </submittedName>
</protein>
<reference evidence="6 7" key="1">
    <citation type="journal article" date="2019" name="Int. J. Syst. Evol. Microbiol.">
        <title>The Global Catalogue of Microorganisms (GCM) 10K type strain sequencing project: providing services to taxonomists for standard genome sequencing and annotation.</title>
        <authorList>
            <consortium name="The Broad Institute Genomics Platform"/>
            <consortium name="The Broad Institute Genome Sequencing Center for Infectious Disease"/>
            <person name="Wu L."/>
            <person name="Ma J."/>
        </authorList>
    </citation>
    <scope>NUCLEOTIDE SEQUENCE [LARGE SCALE GENOMIC DNA]</scope>
    <source>
        <strain evidence="6 7">JCM 13316</strain>
    </source>
</reference>
<dbReference type="InterPro" id="IPR010618">
    <property type="entry name" value="RPF"/>
</dbReference>
<evidence type="ECO:0000256" key="3">
    <source>
        <dbReference type="ARBA" id="ARBA00022801"/>
    </source>
</evidence>
<keyword evidence="2" id="KW-0732">Signal</keyword>